<evidence type="ECO:0000313" key="3">
    <source>
        <dbReference type="Proteomes" id="UP001362999"/>
    </source>
</evidence>
<proteinExistence type="predicted"/>
<evidence type="ECO:0000313" key="2">
    <source>
        <dbReference type="EMBL" id="KAK7023280.1"/>
    </source>
</evidence>
<gene>
    <name evidence="2" type="ORF">R3P38DRAFT_3195327</name>
</gene>
<dbReference type="EMBL" id="JAWWNJ010000036">
    <property type="protein sequence ID" value="KAK7023280.1"/>
    <property type="molecule type" value="Genomic_DNA"/>
</dbReference>
<feature type="signal peptide" evidence="1">
    <location>
        <begin position="1"/>
        <end position="18"/>
    </location>
</feature>
<keyword evidence="3" id="KW-1185">Reference proteome</keyword>
<feature type="chain" id="PRO_5043743321" description="Secreted protein" evidence="1">
    <location>
        <begin position="19"/>
        <end position="216"/>
    </location>
</feature>
<dbReference type="AlphaFoldDB" id="A0AAW0BAK2"/>
<comment type="caution">
    <text evidence="2">The sequence shown here is derived from an EMBL/GenBank/DDBJ whole genome shotgun (WGS) entry which is preliminary data.</text>
</comment>
<keyword evidence="1" id="KW-0732">Signal</keyword>
<sequence length="216" mass="22803">MFPGVLVVVVVVLANASAALVERTSSEHRDSRHSELVEPGSHRLIGEVVQDASSPPVLKLKVQDEFASTVSTTSPVSPSAPCLELRFTPLFNANPTPVVALAIVSGVLLRARLPHTNVVLLILSSPVLVTSAVVPAIHPSSLSNVRLSISLLFGSSCFSAQTLPNPKPARQTHATLATLDRLQSVFNTNTLLVALVFNPINVLQSIAFSARVPIGS</sequence>
<protein>
    <recommendedName>
        <fullName evidence="4">Secreted protein</fullName>
    </recommendedName>
</protein>
<evidence type="ECO:0000256" key="1">
    <source>
        <dbReference type="SAM" id="SignalP"/>
    </source>
</evidence>
<reference evidence="2 3" key="1">
    <citation type="journal article" date="2024" name="J Genomics">
        <title>Draft genome sequencing and assembly of Favolaschia claudopus CIRM-BRFM 2984 isolated from oak limbs.</title>
        <authorList>
            <person name="Navarro D."/>
            <person name="Drula E."/>
            <person name="Chaduli D."/>
            <person name="Cazenave R."/>
            <person name="Ahrendt S."/>
            <person name="Wang J."/>
            <person name="Lipzen A."/>
            <person name="Daum C."/>
            <person name="Barry K."/>
            <person name="Grigoriev I.V."/>
            <person name="Favel A."/>
            <person name="Rosso M.N."/>
            <person name="Martin F."/>
        </authorList>
    </citation>
    <scope>NUCLEOTIDE SEQUENCE [LARGE SCALE GENOMIC DNA]</scope>
    <source>
        <strain evidence="2 3">CIRM-BRFM 2984</strain>
    </source>
</reference>
<accession>A0AAW0BAK2</accession>
<organism evidence="2 3">
    <name type="scientific">Favolaschia claudopus</name>
    <dbReference type="NCBI Taxonomy" id="2862362"/>
    <lineage>
        <taxon>Eukaryota</taxon>
        <taxon>Fungi</taxon>
        <taxon>Dikarya</taxon>
        <taxon>Basidiomycota</taxon>
        <taxon>Agaricomycotina</taxon>
        <taxon>Agaricomycetes</taxon>
        <taxon>Agaricomycetidae</taxon>
        <taxon>Agaricales</taxon>
        <taxon>Marasmiineae</taxon>
        <taxon>Mycenaceae</taxon>
        <taxon>Favolaschia</taxon>
    </lineage>
</organism>
<evidence type="ECO:0008006" key="4">
    <source>
        <dbReference type="Google" id="ProtNLM"/>
    </source>
</evidence>
<dbReference type="Proteomes" id="UP001362999">
    <property type="component" value="Unassembled WGS sequence"/>
</dbReference>
<name>A0AAW0BAK2_9AGAR</name>